<evidence type="ECO:0008006" key="4">
    <source>
        <dbReference type="Google" id="ProtNLM"/>
    </source>
</evidence>
<feature type="chain" id="PRO_5036804033" description="DUF411 domain-containing protein" evidence="1">
    <location>
        <begin position="24"/>
        <end position="147"/>
    </location>
</feature>
<keyword evidence="1" id="KW-0732">Signal</keyword>
<dbReference type="InterPro" id="IPR007332">
    <property type="entry name" value="DUF411"/>
</dbReference>
<reference evidence="2" key="1">
    <citation type="journal article" date="2014" name="Int. J. Syst. Evol. Microbiol.">
        <title>Complete genome sequence of Corynebacterium casei LMG S-19264T (=DSM 44701T), isolated from a smear-ripened cheese.</title>
        <authorList>
            <consortium name="US DOE Joint Genome Institute (JGI-PGF)"/>
            <person name="Walter F."/>
            <person name="Albersmeier A."/>
            <person name="Kalinowski J."/>
            <person name="Ruckert C."/>
        </authorList>
    </citation>
    <scope>NUCLEOTIDE SEQUENCE</scope>
    <source>
        <strain evidence="2">CGMCC 1.12726</strain>
    </source>
</reference>
<dbReference type="Proteomes" id="UP000632858">
    <property type="component" value="Unassembled WGS sequence"/>
</dbReference>
<dbReference type="SUPFAM" id="SSF52833">
    <property type="entry name" value="Thioredoxin-like"/>
    <property type="match status" value="1"/>
</dbReference>
<comment type="caution">
    <text evidence="2">The sequence shown here is derived from an EMBL/GenBank/DDBJ whole genome shotgun (WGS) entry which is preliminary data.</text>
</comment>
<reference evidence="2" key="2">
    <citation type="submission" date="2020-09" db="EMBL/GenBank/DDBJ databases">
        <authorList>
            <person name="Sun Q."/>
            <person name="Zhou Y."/>
        </authorList>
    </citation>
    <scope>NUCLEOTIDE SEQUENCE</scope>
    <source>
        <strain evidence="2">CGMCC 1.12726</strain>
    </source>
</reference>
<gene>
    <name evidence="2" type="ORF">GCM10010960_17410</name>
</gene>
<keyword evidence="3" id="KW-1185">Reference proteome</keyword>
<dbReference type="Pfam" id="PF04214">
    <property type="entry name" value="DUF411"/>
    <property type="match status" value="1"/>
</dbReference>
<sequence length="147" mass="15762">MTAFRLRLLTALLALTVAGAAFAQSLLGVTVYKSPYCGCCHLWIEHLQKNGFQVTAKDVDDTAPQRQRLGMPAKLGSCHTAVVGGYVIEGHVPAADIRRLLKEKPKAVGLAVPGMPLGSPGMESARPQPYDTLLVLKDGSTKVWAKH</sequence>
<evidence type="ECO:0000313" key="2">
    <source>
        <dbReference type="EMBL" id="GGF96270.1"/>
    </source>
</evidence>
<protein>
    <recommendedName>
        <fullName evidence="4">DUF411 domain-containing protein</fullName>
    </recommendedName>
</protein>
<name>A0A917CSH2_9GAMM</name>
<dbReference type="Gene3D" id="3.40.30.10">
    <property type="entry name" value="Glutaredoxin"/>
    <property type="match status" value="1"/>
</dbReference>
<accession>A0A917CSH2</accession>
<dbReference type="EMBL" id="BMFO01000004">
    <property type="protein sequence ID" value="GGF96270.1"/>
    <property type="molecule type" value="Genomic_DNA"/>
</dbReference>
<evidence type="ECO:0000313" key="3">
    <source>
        <dbReference type="Proteomes" id="UP000632858"/>
    </source>
</evidence>
<evidence type="ECO:0000256" key="1">
    <source>
        <dbReference type="SAM" id="SignalP"/>
    </source>
</evidence>
<organism evidence="2 3">
    <name type="scientific">Arenimonas maotaiensis</name>
    <dbReference type="NCBI Taxonomy" id="1446479"/>
    <lineage>
        <taxon>Bacteria</taxon>
        <taxon>Pseudomonadati</taxon>
        <taxon>Pseudomonadota</taxon>
        <taxon>Gammaproteobacteria</taxon>
        <taxon>Lysobacterales</taxon>
        <taxon>Lysobacteraceae</taxon>
        <taxon>Arenimonas</taxon>
    </lineage>
</organism>
<dbReference type="AlphaFoldDB" id="A0A917CSH2"/>
<dbReference type="RefSeq" id="WP_188450015.1">
    <property type="nucleotide sequence ID" value="NZ_BMFO01000004.1"/>
</dbReference>
<feature type="signal peptide" evidence="1">
    <location>
        <begin position="1"/>
        <end position="23"/>
    </location>
</feature>
<proteinExistence type="predicted"/>
<dbReference type="InterPro" id="IPR036249">
    <property type="entry name" value="Thioredoxin-like_sf"/>
</dbReference>